<evidence type="ECO:0000256" key="6">
    <source>
        <dbReference type="PROSITE-ProRule" id="PRU00182"/>
    </source>
</evidence>
<comment type="similarity">
    <text evidence="1">Belongs to the universal ribosomal protein uS4 family.</text>
</comment>
<evidence type="ECO:0000256" key="5">
    <source>
        <dbReference type="ARBA" id="ARBA00023274"/>
    </source>
</evidence>
<organism evidence="9 10">
    <name type="scientific">Candidatus Nanohalococcus occultus</name>
    <dbReference type="NCBI Taxonomy" id="2978047"/>
    <lineage>
        <taxon>Archaea</taxon>
        <taxon>Candidatus Nanohalarchaeota</taxon>
        <taxon>Candidatus Nanohalarchaeota incertae sedis</taxon>
        <taxon>Candidatus Nanohalococcus</taxon>
    </lineage>
</organism>
<sequence>MVKKLNKQYETPNEGWNEERINREDSLKEDYGLSKKQEIHKAQSQVRDLRRQARKLAAAEDENRTQKFLGKVNRLGLIREDDHLEDVLSLKVTDILDRRLQTAVNRRGFSDTASEARQLVVHGHVYVDGQRVTVPSYLLTQEEEKEVELRMPEPEEEPEEVEEETEEAEEEASEESEETTEEDEE</sequence>
<evidence type="ECO:0000256" key="4">
    <source>
        <dbReference type="ARBA" id="ARBA00022980"/>
    </source>
</evidence>
<dbReference type="RefSeq" id="WP_347721745.1">
    <property type="nucleotide sequence ID" value="NZ_CP104395.1"/>
</dbReference>
<dbReference type="Pfam" id="PF01479">
    <property type="entry name" value="S4"/>
    <property type="match status" value="1"/>
</dbReference>
<dbReference type="SUPFAM" id="SSF55174">
    <property type="entry name" value="Alpha-L RNA-binding motif"/>
    <property type="match status" value="1"/>
</dbReference>
<evidence type="ECO:0000256" key="3">
    <source>
        <dbReference type="ARBA" id="ARBA00022884"/>
    </source>
</evidence>
<keyword evidence="2" id="KW-0699">rRNA-binding</keyword>
<evidence type="ECO:0000259" key="8">
    <source>
        <dbReference type="SMART" id="SM00363"/>
    </source>
</evidence>
<dbReference type="PANTHER" id="PTHR11831:SF5">
    <property type="entry name" value="40S RIBOSOMAL PROTEIN S9"/>
    <property type="match status" value="1"/>
</dbReference>
<dbReference type="SMART" id="SM00363">
    <property type="entry name" value="S4"/>
    <property type="match status" value="1"/>
</dbReference>
<evidence type="ECO:0000256" key="7">
    <source>
        <dbReference type="SAM" id="MobiDB-lite"/>
    </source>
</evidence>
<feature type="region of interest" description="Disordered" evidence="7">
    <location>
        <begin position="1"/>
        <end position="22"/>
    </location>
</feature>
<keyword evidence="3 6" id="KW-0694">RNA-binding</keyword>
<name>A0ABY8CKS7_9ARCH</name>
<dbReference type="PROSITE" id="PS50889">
    <property type="entry name" value="S4"/>
    <property type="match status" value="1"/>
</dbReference>
<feature type="domain" description="RNA-binding S4" evidence="8">
    <location>
        <begin position="98"/>
        <end position="166"/>
    </location>
</feature>
<proteinExistence type="inferred from homology"/>
<feature type="compositionally biased region" description="Acidic residues" evidence="7">
    <location>
        <begin position="154"/>
        <end position="185"/>
    </location>
</feature>
<dbReference type="NCBIfam" id="TIGR01018">
    <property type="entry name" value="uS4_arch"/>
    <property type="match status" value="1"/>
</dbReference>
<keyword evidence="10" id="KW-1185">Reference proteome</keyword>
<evidence type="ECO:0000256" key="2">
    <source>
        <dbReference type="ARBA" id="ARBA00022730"/>
    </source>
</evidence>
<accession>A0ABY8CKS7</accession>
<evidence type="ECO:0000313" key="10">
    <source>
        <dbReference type="Proteomes" id="UP001218034"/>
    </source>
</evidence>
<evidence type="ECO:0000313" key="9">
    <source>
        <dbReference type="EMBL" id="WEL19916.1"/>
    </source>
</evidence>
<dbReference type="NCBIfam" id="NF003139">
    <property type="entry name" value="PRK04051.1"/>
    <property type="match status" value="1"/>
</dbReference>
<dbReference type="InterPro" id="IPR036986">
    <property type="entry name" value="S4_RNA-bd_sf"/>
</dbReference>
<keyword evidence="5" id="KW-0687">Ribonucleoprotein</keyword>
<dbReference type="PANTHER" id="PTHR11831">
    <property type="entry name" value="30S 40S RIBOSOMAL PROTEIN"/>
    <property type="match status" value="1"/>
</dbReference>
<dbReference type="Gene3D" id="3.10.290.10">
    <property type="entry name" value="RNA-binding S4 domain"/>
    <property type="match status" value="1"/>
</dbReference>
<dbReference type="CDD" id="cd00165">
    <property type="entry name" value="S4"/>
    <property type="match status" value="1"/>
</dbReference>
<dbReference type="InterPro" id="IPR022801">
    <property type="entry name" value="Ribosomal_uS4"/>
</dbReference>
<dbReference type="InterPro" id="IPR005710">
    <property type="entry name" value="Ribosomal_uS4_euk/arc"/>
</dbReference>
<gene>
    <name evidence="9" type="primary">rpsD</name>
    <name evidence="9" type="ORF">SVXNc_0912</name>
</gene>
<protein>
    <submittedName>
        <fullName evidence="9">Ribosomal protein S4 or related protein</fullName>
    </submittedName>
</protein>
<evidence type="ECO:0000256" key="1">
    <source>
        <dbReference type="ARBA" id="ARBA00007465"/>
    </source>
</evidence>
<dbReference type="Proteomes" id="UP001218034">
    <property type="component" value="Chromosome"/>
</dbReference>
<feature type="region of interest" description="Disordered" evidence="7">
    <location>
        <begin position="142"/>
        <end position="185"/>
    </location>
</feature>
<dbReference type="InterPro" id="IPR002942">
    <property type="entry name" value="S4_RNA-bd"/>
</dbReference>
<dbReference type="EMBL" id="CP104395">
    <property type="protein sequence ID" value="WEL19916.1"/>
    <property type="molecule type" value="Genomic_DNA"/>
</dbReference>
<dbReference type="GeneID" id="90590349"/>
<reference evidence="9 10" key="1">
    <citation type="submission" date="2022-09" db="EMBL/GenBank/DDBJ databases">
        <title>Xylan utilization by haloarchaea-nanohaloarchaea associations.</title>
        <authorList>
            <person name="Yakimov M."/>
        </authorList>
    </citation>
    <scope>NUCLEOTIDE SEQUENCE [LARGE SCALE GENOMIC DNA]</scope>
    <source>
        <strain evidence="9 10">SVXNc</strain>
    </source>
</reference>
<keyword evidence="4 9" id="KW-0689">Ribosomal protein</keyword>
<dbReference type="GO" id="GO:0005840">
    <property type="term" value="C:ribosome"/>
    <property type="evidence" value="ECO:0007669"/>
    <property type="project" value="UniProtKB-KW"/>
</dbReference>